<dbReference type="PANTHER" id="PTHR13412:SF0">
    <property type="entry name" value="T-CELL IMMUNOMODULATORY PROTEIN"/>
    <property type="match status" value="1"/>
</dbReference>
<dbReference type="GO" id="GO:0007155">
    <property type="term" value="P:cell adhesion"/>
    <property type="evidence" value="ECO:0007669"/>
    <property type="project" value="InterPro"/>
</dbReference>
<dbReference type="GO" id="GO:0007154">
    <property type="term" value="P:cell communication"/>
    <property type="evidence" value="ECO:0007669"/>
    <property type="project" value="InterPro"/>
</dbReference>
<evidence type="ECO:0000256" key="1">
    <source>
        <dbReference type="ARBA" id="ARBA00022729"/>
    </source>
</evidence>
<dbReference type="InterPro" id="IPR028994">
    <property type="entry name" value="Integrin_alpha_N"/>
</dbReference>
<evidence type="ECO:0000259" key="5">
    <source>
        <dbReference type="SMART" id="SM00237"/>
    </source>
</evidence>
<keyword evidence="7" id="KW-1185">Reference proteome</keyword>
<geneLocation type="plasmid" evidence="6 7">
    <name>pSYSM</name>
</geneLocation>
<dbReference type="InterPro" id="IPR018511">
    <property type="entry name" value="Hemolysin-typ_Ca-bd_CS"/>
</dbReference>
<dbReference type="EnsemblBacteria" id="BAD01775">
    <property type="protein sequence ID" value="BAD01775"/>
    <property type="gene ID" value="BAD01775"/>
</dbReference>
<reference evidence="6 7" key="1">
    <citation type="journal article" date="2003" name="DNA Res.">
        <title>Structural analysis of four large plasmids harboring in a unicellular cyanobacterium, Synechocystis sp. PCC 6803.</title>
        <authorList>
            <person name="Kaneko T."/>
            <person name="Nakamura Y."/>
            <person name="Sasamoto S."/>
            <person name="Watanabe A."/>
            <person name="Kohara M."/>
            <person name="Matsumoto M."/>
            <person name="Shimpo S."/>
            <person name="Yamada M."/>
            <person name="Tabata S."/>
        </authorList>
    </citation>
    <scope>NUCLEOTIDE SEQUENCE [LARGE SCALE GENOMIC DNA]</scope>
    <source>
        <strain evidence="7">ATCC 27184 / PCC 6803 / Kazusa</strain>
    </source>
</reference>
<dbReference type="InterPro" id="IPR013320">
    <property type="entry name" value="ConA-like_dom_sf"/>
</dbReference>
<dbReference type="Pfam" id="PF00353">
    <property type="entry name" value="HemolysinCabind"/>
    <property type="match status" value="1"/>
</dbReference>
<dbReference type="SUPFAM" id="SSF69318">
    <property type="entry name" value="Integrin alpha N-terminal domain"/>
    <property type="match status" value="2"/>
</dbReference>
<dbReference type="PANTHER" id="PTHR13412">
    <property type="entry name" value="T-CELL IMMUNOMODULATORY PROTEIN HOMOLOG"/>
    <property type="match status" value="1"/>
</dbReference>
<dbReference type="InterPro" id="IPR013517">
    <property type="entry name" value="FG-GAP"/>
</dbReference>
<dbReference type="SMART" id="SM00237">
    <property type="entry name" value="Calx_beta"/>
    <property type="match status" value="1"/>
</dbReference>
<evidence type="ECO:0000313" key="6">
    <source>
        <dbReference type="EMBL" id="BAD01775.1"/>
    </source>
</evidence>
<keyword evidence="2" id="KW-0677">Repeat</keyword>
<evidence type="ECO:0000256" key="2">
    <source>
        <dbReference type="ARBA" id="ARBA00022737"/>
    </source>
</evidence>
<dbReference type="InterPro" id="IPR001343">
    <property type="entry name" value="Hemolysn_Ca-bd"/>
</dbReference>
<accession>Q6ZEX5</accession>
<gene>
    <name evidence="6" type="ordered locus">slr5005</name>
</gene>
<proteinExistence type="predicted"/>
<protein>
    <submittedName>
        <fullName evidence="6">Slr5005 protein</fullName>
    </submittedName>
</protein>
<dbReference type="Gene3D" id="2.130.10.130">
    <property type="entry name" value="Integrin alpha, N-terminal"/>
    <property type="match status" value="5"/>
</dbReference>
<name>Q6ZEX5_SYNY3</name>
<dbReference type="Gene3D" id="2.60.40.2030">
    <property type="match status" value="1"/>
</dbReference>
<dbReference type="InterPro" id="IPR038081">
    <property type="entry name" value="CalX-like_sf"/>
</dbReference>
<feature type="domain" description="Calx-beta" evidence="5">
    <location>
        <begin position="3228"/>
        <end position="3326"/>
    </location>
</feature>
<dbReference type="SUPFAM" id="SSF49899">
    <property type="entry name" value="Concanavalin A-like lectins/glucanases"/>
    <property type="match status" value="1"/>
</dbReference>
<dbReference type="SUPFAM" id="SSF51120">
    <property type="entry name" value="beta-Roll"/>
    <property type="match status" value="1"/>
</dbReference>
<dbReference type="GO" id="GO:0005509">
    <property type="term" value="F:calcium ion binding"/>
    <property type="evidence" value="ECO:0007669"/>
    <property type="project" value="InterPro"/>
</dbReference>
<dbReference type="PRINTS" id="PR01185">
    <property type="entry name" value="INTEGRINA"/>
</dbReference>
<dbReference type="InterPro" id="IPR003644">
    <property type="entry name" value="Calx_beta"/>
</dbReference>
<dbReference type="SMART" id="SM00191">
    <property type="entry name" value="Int_alpha"/>
    <property type="match status" value="10"/>
</dbReference>
<dbReference type="InterPro" id="IPR011049">
    <property type="entry name" value="Serralysin-like_metalloprot_C"/>
</dbReference>
<dbReference type="SUPFAM" id="SSF141072">
    <property type="entry name" value="CalX-like"/>
    <property type="match status" value="1"/>
</dbReference>
<evidence type="ECO:0000313" key="7">
    <source>
        <dbReference type="Proteomes" id="UP000001425"/>
    </source>
</evidence>
<sequence>MANPYASYAAPVVDAAGTKHLVWEDNGRLYHAHYDSRAGAWVDKNTVSNAQGGSDIKLLAGNIIPVDQSGKLYAPGLVAAWIQGIGNAAEIYVSVGRYTDDGRLEWSDAVQVSKDAVANTSFDLGIGQDGLIQVVTQKVLKIADPRKSDYQNNPGQLAEDIKSPQQGDKDLYYSTLLIELERKTGSLFLVPNPEVNASGTTDIPDDADALNFNPDFYVAKTNRTGSLSQILLNAPPSNSPSLQQSGFQSAGLLSASSPTPGNGFLSNTDSDSQNDISLPATGGPAWGFDITIGTTQHTTEGTTFPLPVLEEANKFASLFGVELGINLSGAIKTKVSRDSDDVYSVDADLALSVDLVKEQTRWKAFGRNQKLDPRIDDPVNGGLMPDPNNPAYNASIDTNQGFSGIQFSLNFSGSQSSNANGELQSLENFYGLKVAFPKRVTFNIPSIPGLEGALARLQALIQFSLAIGYQGIGSDPGPNAEAPFTLKPDTKPNLYDGLSGAGGGGAGFFQAITWLTAYNNYKKGTPGLGAGGKIFAGVNTAFSLLAASDILAASGPLIFPGEFDDFNTTQRGLLIEILATGGLSGSILAGLLGAEGTISTGFDFEFLSGPQPFIFKIPYELSIEARAAVLTFSWDISGDIVDTTDSSAQTTSIGLLSDDASHNDQNSEMVRLKLAYSPYQGSTAIHENGRFSTVSPTTRIAQPQLLTAFPSTASQNNYVIGSVSVEEGGSGYLGGESGNFLVVPSIGNALLMAYVEKGVIQQIVVESPGIGYDRNNPPTLDFSQYGGGGSGAKAKVNLIDREVLDLTNDGRPFVDSVVFFAGPSAQAETALIWIADGADSTKPISDSANQLTTRVQVSELAGTNWSIPTALPLQGSEGMNYDPVIAKFISRDNRSSLLAVWAHARADGIGSHSVDDLTNTLDSILETDIYYSVRIGNGTWSNPEKLITLEGTDNRLDIGRLNDGRLHLAWVNAEANATEGGIQRIYSAFFDPTEETWSTPVAIDPTKDIDTPNRSEISSLKVGQLEGEPAMYWSNTAETPYVVSVLNDSPELYFRLESSAINQSEINYGNLGNSIVSNLSFYDGNMTFGQEGALSQDPDPAVRFNGQGAFVIGIPDKQTVTPTSFSVETWVKLTDTAAGKGIVTRGQPITIPATLPTATLTYKVTQGQDTDGKWFYLITPDSVDLGNSGQDIFPNTLRVTNFRANEQLDIPFNPIESFALRAEPDDFLGLDFIGTDDVYIIRNTPQDVVIGDGTLIVRRFDPGTDKNREERIELSAGQKIQIGGQIYTITAGETFTVSLKAGDNISIFDANPPGTISQSLAPNFNFTPDESGSLSGIQVNSNQILSSGTGFSNRPFVNEAESFTLTAELEFEQIEDWYLVTGNNGSIVFNSGAGEISSESLDQGQWHHVVATHNSTTKESILYINGQEVAKTIGERFAPSDNPILVGYNLNGFLDEVAIYNKPLTVADPNAVEFDSTGKYVVAFNPNAPAGEITSHFNARDVDPDSAEEATYYSVWNGERWGTPEQFAAEYKLTPTQASLSRTPAVDMVGSNGLQPDGVLDQHLQVTLALPNEFLFGRTITGIEIKDAQGNTWSINNNIESPLGSNLVGAMLAGQRVNDLKNGAFEHTVMGVKEVLDLYFDDPNVQSDKTYSVTFTMKDGGTIPPLDNLAPSPNIQGSSSKSSIVKAEILEKEVTSLAEVDSGVIIDIDTVGAGQSLAAGKIRNGEIGFAIGHPYQIDEDLNKRGLVWVLPAGTNKKLNELTGIPLKNDDVPAEGALIIGKNGDKIGYAMAVGDIDGDGIDDLIIGAPDADDKKGKIYVISGKYLGSGHTINLASLPDNAVVTIEGTRLSNAGFSLAAGDVNGNQFDDIVIGAPNALNSEGKAVGAVHLIYGSADFFSGNKTIVLGTNNLLFEGKRGTAKSKFELFPNPANQWHSQVGYSVAIVRPGATGNPNAHSFNADLVADILIGAPGYHQTVQFDRQGFPQGISAEQLGRYRSVLNHVPNFGTDSVAPERDLNTGRAYLIFGGDNLTVNGPLNDENLSGKGVIFDGSPLEDGDMRLGEVVTSAGDMNGDGYIDISMAAPEAAGRSGLVFIFGGRGGSDSIRLKDKYSVMTESDVLIAGGDVFNYAGQSLGGVGDVNNDKIDDLLVGVPQAGGAKGQNYVIFGVENFEIGKGNFPTTISLKQGIPDDSFVFNGGIAQGLAGYAVAKGFDLNGDTVGDMLLSAPFANQVYVGFGHPWLKKEGSVRLDNLANDNGIIINRYEGSEPKYSFDGRRVTNLGDINGDGYADTGVAGNGDSILIQFGGPTWDLIDAGFGVGQLSVFLRKDVITDINFESIEGVGDINNDGFDDFIIYNSRSKTKEVHDFTIVYGGDYLNSLGSATIDVVVAPGEEIRQRERLANPGFVLSNSATDLKLYHSSLGLGESIYAPGVGFNGKQSRLTLEENGELIFYLHGTPQKIGGQANAGIVKMEIGVLDGKDRLLFKDKSDKIVTYSEEHYNQTEEQITYLRVGDDFVMLSNRFNYAVPGRNDIKIFGYDFDQSVNVVQQHYPSSVWGSVLPSLLAGESITAPDGQRSFMVMPLNYNLKAEDGQRVVAGIVDKEFNVISSLISTRRVPMITSDLEFRSARDAYLILGNDTVVTPSSGGDFTHTKGSLLFVYNGFYYDGNALRNILGGASRTGRDYEIEWTSETQGQDLLFHLDSNIKNINLAQKGTAFDGSQGTLQYKNFHGSKLEEKLFEFLPVGDLNGDGYGDIVAFDSEFTYIYLGNASGKISTLPSSNYSGDEGMVFSSRWAVGSGIGDINGDGYDDLLSQSKDGIFIVFGGPILSSAQRISISNFLTIDSQFSQSPSTYEAGDVNGDGFADFIVRDSHVVAGSTRGALRLVYGNATGKNFQSTQIQTYLPVYYPLPVTRAGDVNGDGYDDIIFSDPSYLDNNAGRVYILFGGSHLTNKATITPEEINSLEGKDGFVIDGLASSDSYSRAGESVSGGGDMNGDGFKDFIIGAPGTDGTVGLTYGLFGGDFTKSVNQAGTLANDILEGTGTGDVIIGLAGDDTLMGNGGRDVLYGGAGDDTIIIADTYFQRIDGGSGFNNLKLEGYRGQDWDLTPLSPGLRLQNISAIDMTNYGSNTLTLNKTTVMKMTGTQNNLVILGDANDEIILDAEFRKVDSFNLFGTLFDRYQAGTANVLVAPNIKTEVKFTANRINQTIGLSNATPVTNSRLLSAASPNRITTIIPASNGQPTQFFVVANPTREDAGVFTFTVNRSGDLSKSVTALYQTVNDTAIAGRDYTAILGTLVFAPGEISKVIEVPLLDNNEYGGNNRSFGLAIQAIDDIFGERYGSNFLQLSTDNGNQIRNLDSGSLAPEVVKQLGAALPFGAMGFSVTAPEGSASVTMPFQGITELNSYFRFNQISGQYEEFLYNGESGVEFLDTTNDGRADTLKIHLLDQGRGDGDGLGNGVITGLNVPAIVNPGLVQVNPGVFLAPTNGDGVLQLRLITNQQESNQIGWVMVDDANGSIDGLLPDAPGYLEAALARKQVVFENAYSASGQAFDRASAQQSFTELNALIQTESQFFGSLQSLELGGGGYYIFYNESSSQTVFSVNTPVTVETESRGYHQISFDGLTMEIASKALVVPGNLDDLVVGQISIGRAGAYENQILLYQVDSLSGGIDTDGDRQINLRPGDTGYVEAALKRAQNPATGASFNAPEGFFSTGQETVNLRGGSMYGMAIIPNATIGEVLSLNPNNNPELGPVALFSFDGANPAGISQMSRLGSNLFGFEDMVGGGDADYNDVILEFSHQF</sequence>
<dbReference type="InterPro" id="IPR000413">
    <property type="entry name" value="Integrin_alpha"/>
</dbReference>
<keyword evidence="1" id="KW-0732">Signal</keyword>
<keyword evidence="6" id="KW-0614">Plasmid</keyword>
<dbReference type="GO" id="GO:0008305">
    <property type="term" value="C:integrin complex"/>
    <property type="evidence" value="ECO:0007669"/>
    <property type="project" value="InterPro"/>
</dbReference>
<dbReference type="InParanoid" id="Q6ZEX5"/>
<dbReference type="PROSITE" id="PS00330">
    <property type="entry name" value="HEMOLYSIN_CALCIUM"/>
    <property type="match status" value="1"/>
</dbReference>
<dbReference type="InterPro" id="IPR013519">
    <property type="entry name" value="Int_alpha_beta-p"/>
</dbReference>
<organism evidence="6 7">
    <name type="scientific">Synechocystis sp. (strain ATCC 27184 / PCC 6803 / Kazusa)</name>
    <dbReference type="NCBI Taxonomy" id="1111708"/>
    <lineage>
        <taxon>Bacteria</taxon>
        <taxon>Bacillati</taxon>
        <taxon>Cyanobacteriota</taxon>
        <taxon>Cyanophyceae</taxon>
        <taxon>Synechococcales</taxon>
        <taxon>Merismopediaceae</taxon>
        <taxon>Synechocystis</taxon>
    </lineage>
</organism>
<dbReference type="Pfam" id="PF13517">
    <property type="entry name" value="FG-GAP_3"/>
    <property type="match status" value="2"/>
</dbReference>
<dbReference type="Gene3D" id="2.60.120.200">
    <property type="match status" value="1"/>
</dbReference>
<dbReference type="EMBL" id="AP004310">
    <property type="protein sequence ID" value="BAD01775.1"/>
    <property type="molecule type" value="Genomic_DNA"/>
</dbReference>
<evidence type="ECO:0000256" key="4">
    <source>
        <dbReference type="ARBA" id="ARBA00023180"/>
    </source>
</evidence>
<dbReference type="Pfam" id="PF03160">
    <property type="entry name" value="Calx-beta"/>
    <property type="match status" value="1"/>
</dbReference>
<dbReference type="KEGG" id="syn:slr5005"/>
<dbReference type="Pfam" id="PF01839">
    <property type="entry name" value="FG-GAP"/>
    <property type="match status" value="2"/>
</dbReference>
<dbReference type="InterPro" id="IPR024881">
    <property type="entry name" value="Tip"/>
</dbReference>
<dbReference type="Pfam" id="PF13448">
    <property type="entry name" value="DUF4114"/>
    <property type="match status" value="1"/>
</dbReference>
<evidence type="ECO:0000256" key="3">
    <source>
        <dbReference type="ARBA" id="ARBA00022837"/>
    </source>
</evidence>
<dbReference type="Gene3D" id="2.150.10.10">
    <property type="entry name" value="Serralysin-like metalloprotease, C-terminal"/>
    <property type="match status" value="1"/>
</dbReference>
<dbReference type="Proteomes" id="UP000001425">
    <property type="component" value="Plasmid pSYSM"/>
</dbReference>
<keyword evidence="3" id="KW-0106">Calcium</keyword>
<keyword evidence="4" id="KW-0325">Glycoprotein</keyword>
<dbReference type="Pfam" id="PF13385">
    <property type="entry name" value="Laminin_G_3"/>
    <property type="match status" value="1"/>
</dbReference>
<dbReference type="PROSITE" id="PS51470">
    <property type="entry name" value="FG_GAP"/>
    <property type="match status" value="5"/>
</dbReference>
<dbReference type="InterPro" id="IPR025193">
    <property type="entry name" value="DUF4114"/>
</dbReference>